<dbReference type="Pfam" id="PF00753">
    <property type="entry name" value="Lactamase_B"/>
    <property type="match status" value="1"/>
</dbReference>
<organism evidence="6 7">
    <name type="scientific">Alkalibacterium thalassium</name>
    <dbReference type="NCBI Taxonomy" id="426701"/>
    <lineage>
        <taxon>Bacteria</taxon>
        <taxon>Bacillati</taxon>
        <taxon>Bacillota</taxon>
        <taxon>Bacilli</taxon>
        <taxon>Lactobacillales</taxon>
        <taxon>Carnobacteriaceae</taxon>
        <taxon>Alkalibacterium</taxon>
    </lineage>
</organism>
<protein>
    <submittedName>
        <fullName evidence="6">Glyoxylase, beta-lactamase superfamily II</fullName>
    </submittedName>
</protein>
<dbReference type="STRING" id="426701.SAMN04488098_101043"/>
<dbReference type="PANTHER" id="PTHR46233">
    <property type="entry name" value="HYDROXYACYLGLUTATHIONE HYDROLASE GLOC"/>
    <property type="match status" value="1"/>
</dbReference>
<reference evidence="7" key="1">
    <citation type="submission" date="2016-10" db="EMBL/GenBank/DDBJ databases">
        <authorList>
            <person name="Varghese N."/>
            <person name="Submissions S."/>
        </authorList>
    </citation>
    <scope>NUCLEOTIDE SEQUENCE [LARGE SCALE GENOMIC DNA]</scope>
    <source>
        <strain evidence="7">DSM 19181</strain>
    </source>
</reference>
<dbReference type="GO" id="GO:0046872">
    <property type="term" value="F:metal ion binding"/>
    <property type="evidence" value="ECO:0007669"/>
    <property type="project" value="UniProtKB-KW"/>
</dbReference>
<evidence type="ECO:0000313" key="6">
    <source>
        <dbReference type="EMBL" id="SDK03976.1"/>
    </source>
</evidence>
<keyword evidence="2" id="KW-0479">Metal-binding</keyword>
<name>A0A1G8YMM1_9LACT</name>
<comment type="cofactor">
    <cofactor evidence="1">
        <name>Zn(2+)</name>
        <dbReference type="ChEBI" id="CHEBI:29105"/>
    </cofactor>
</comment>
<evidence type="ECO:0000256" key="4">
    <source>
        <dbReference type="ARBA" id="ARBA00022833"/>
    </source>
</evidence>
<dbReference type="SUPFAM" id="SSF56281">
    <property type="entry name" value="Metallo-hydrolase/oxidoreductase"/>
    <property type="match status" value="1"/>
</dbReference>
<dbReference type="AlphaFoldDB" id="A0A1G8YMM1"/>
<keyword evidence="3" id="KW-0378">Hydrolase</keyword>
<dbReference type="GO" id="GO:0016787">
    <property type="term" value="F:hydrolase activity"/>
    <property type="evidence" value="ECO:0007669"/>
    <property type="project" value="UniProtKB-KW"/>
</dbReference>
<dbReference type="RefSeq" id="WP_091265804.1">
    <property type="nucleotide sequence ID" value="NZ_FNFK01000010.1"/>
</dbReference>
<dbReference type="CDD" id="cd06262">
    <property type="entry name" value="metallo-hydrolase-like_MBL-fold"/>
    <property type="match status" value="1"/>
</dbReference>
<evidence type="ECO:0000256" key="3">
    <source>
        <dbReference type="ARBA" id="ARBA00022801"/>
    </source>
</evidence>
<evidence type="ECO:0000256" key="1">
    <source>
        <dbReference type="ARBA" id="ARBA00001947"/>
    </source>
</evidence>
<dbReference type="PANTHER" id="PTHR46233:SF3">
    <property type="entry name" value="HYDROXYACYLGLUTATHIONE HYDROLASE GLOC"/>
    <property type="match status" value="1"/>
</dbReference>
<evidence type="ECO:0000313" key="7">
    <source>
        <dbReference type="Proteomes" id="UP000199433"/>
    </source>
</evidence>
<keyword evidence="7" id="KW-1185">Reference proteome</keyword>
<dbReference type="Proteomes" id="UP000199433">
    <property type="component" value="Unassembled WGS sequence"/>
</dbReference>
<keyword evidence="4" id="KW-0862">Zinc</keyword>
<dbReference type="EMBL" id="FNFK01000010">
    <property type="protein sequence ID" value="SDK03976.1"/>
    <property type="molecule type" value="Genomic_DNA"/>
</dbReference>
<dbReference type="Gene3D" id="3.60.15.10">
    <property type="entry name" value="Ribonuclease Z/Hydroxyacylglutathione hydrolase-like"/>
    <property type="match status" value="1"/>
</dbReference>
<dbReference type="SMART" id="SM00849">
    <property type="entry name" value="Lactamase_B"/>
    <property type="match status" value="1"/>
</dbReference>
<proteinExistence type="predicted"/>
<dbReference type="OrthoDB" id="420651at2"/>
<dbReference type="InterPro" id="IPR036866">
    <property type="entry name" value="RibonucZ/Hydroxyglut_hydro"/>
</dbReference>
<accession>A0A1G8YMM1</accession>
<evidence type="ECO:0000256" key="2">
    <source>
        <dbReference type="ARBA" id="ARBA00022723"/>
    </source>
</evidence>
<gene>
    <name evidence="6" type="ORF">SAMN04488098_101043</name>
</gene>
<dbReference type="InterPro" id="IPR001279">
    <property type="entry name" value="Metallo-B-lactamas"/>
</dbReference>
<dbReference type="InterPro" id="IPR051453">
    <property type="entry name" value="MBL_Glyoxalase_II"/>
</dbReference>
<sequence>MLHFQNGNLTVFKSTLFQTTTVIIETEQAIIMTDPNWLPEEVKEIRSYIDERLGDRKLYIIYTHSDYDHLIGAGAFPDAFVIASRAFHHNKRKDQIVDKMKAFDRSYYIERDYEHCYPTVDRLITTDNDLLKLGEVTLKFYLSPGHTEDGLFTIVEPYCFFLSGDYLSDVEFPFIYSSYKDYKRTVKKAQSIMDNYNISYHVPGHGNVTDSKEEVMDRLNFSDHYLTSLTTDFEKLEDECRTRYTFFEGMKENHRKNFDLAASELKNKKR</sequence>
<evidence type="ECO:0000259" key="5">
    <source>
        <dbReference type="SMART" id="SM00849"/>
    </source>
</evidence>
<feature type="domain" description="Metallo-beta-lactamase" evidence="5">
    <location>
        <begin position="18"/>
        <end position="205"/>
    </location>
</feature>